<evidence type="ECO:0000313" key="2">
    <source>
        <dbReference type="EMBL" id="QAB17047.1"/>
    </source>
</evidence>
<dbReference type="SUPFAM" id="SSF52833">
    <property type="entry name" value="Thioredoxin-like"/>
    <property type="match status" value="1"/>
</dbReference>
<sequence length="106" mass="11349">MERSEAGAEHVERTRVAPYLPEVGAVTVFSAVWCGHCSRLKAALSRTGVPFREVLIEEDPEAERIAIEANGGDWLIPTLLFSDGSALVNPAPAEVVAHLALLEDGV</sequence>
<proteinExistence type="predicted"/>
<protein>
    <submittedName>
        <fullName evidence="2">NrdH-redoxin</fullName>
    </submittedName>
</protein>
<feature type="domain" description="Glutaredoxin" evidence="1">
    <location>
        <begin position="26"/>
        <end position="64"/>
    </location>
</feature>
<keyword evidence="3" id="KW-1185">Reference proteome</keyword>
<accession>A0ABX5QDA4</accession>
<organism evidence="2 3">
    <name type="scientific">Leucobacter muris</name>
    <dbReference type="NCBI Taxonomy" id="1935379"/>
    <lineage>
        <taxon>Bacteria</taxon>
        <taxon>Bacillati</taxon>
        <taxon>Actinomycetota</taxon>
        <taxon>Actinomycetes</taxon>
        <taxon>Micrococcales</taxon>
        <taxon>Microbacteriaceae</taxon>
        <taxon>Leucobacter</taxon>
    </lineage>
</organism>
<evidence type="ECO:0000313" key="3">
    <source>
        <dbReference type="Proteomes" id="UP000285768"/>
    </source>
</evidence>
<evidence type="ECO:0000259" key="1">
    <source>
        <dbReference type="Pfam" id="PF00462"/>
    </source>
</evidence>
<gene>
    <name evidence="2" type="ORF">Leucomu_03160</name>
</gene>
<reference evidence="2 3" key="1">
    <citation type="submission" date="2019-01" db="EMBL/GenBank/DDBJ databases">
        <title>Leucobacter muris sp. nov. isolated from the nose of a laboratory mouse.</title>
        <authorList>
            <person name="Benga L."/>
            <person name="Sproeer C."/>
            <person name="Schumann P."/>
            <person name="Verbarg S."/>
            <person name="Bunk B."/>
            <person name="Engelhardt E."/>
            <person name="Benten P.M."/>
            <person name="Sager M."/>
        </authorList>
    </citation>
    <scope>NUCLEOTIDE SEQUENCE [LARGE SCALE GENOMIC DNA]</scope>
    <source>
        <strain evidence="2 3">DSM 101948</strain>
    </source>
</reference>
<dbReference type="RefSeq" id="WP_128386315.1">
    <property type="nucleotide sequence ID" value="NZ_CP035037.1"/>
</dbReference>
<name>A0ABX5QDA4_9MICO</name>
<dbReference type="Pfam" id="PF00462">
    <property type="entry name" value="Glutaredoxin"/>
    <property type="match status" value="1"/>
</dbReference>
<dbReference type="InterPro" id="IPR036249">
    <property type="entry name" value="Thioredoxin-like_sf"/>
</dbReference>
<dbReference type="CDD" id="cd02976">
    <property type="entry name" value="NrdH"/>
    <property type="match status" value="1"/>
</dbReference>
<dbReference type="InterPro" id="IPR002109">
    <property type="entry name" value="Glutaredoxin"/>
</dbReference>
<dbReference type="Gene3D" id="3.40.30.10">
    <property type="entry name" value="Glutaredoxin"/>
    <property type="match status" value="1"/>
</dbReference>
<dbReference type="Proteomes" id="UP000285768">
    <property type="component" value="Chromosome"/>
</dbReference>
<dbReference type="EMBL" id="CP035037">
    <property type="protein sequence ID" value="QAB17047.1"/>
    <property type="molecule type" value="Genomic_DNA"/>
</dbReference>